<dbReference type="PIRSF" id="PIRSF002070">
    <property type="entry name" value="SSB"/>
    <property type="match status" value="1"/>
</dbReference>
<dbReference type="InterPro" id="IPR011344">
    <property type="entry name" value="ssDNA-bd"/>
</dbReference>
<evidence type="ECO:0000256" key="3">
    <source>
        <dbReference type="PIRNR" id="PIRNR002070"/>
    </source>
</evidence>
<evidence type="ECO:0000313" key="6">
    <source>
        <dbReference type="Proteomes" id="UP000215559"/>
    </source>
</evidence>
<comment type="subunit">
    <text evidence="2">Homotetramer.</text>
</comment>
<evidence type="ECO:0000256" key="4">
    <source>
        <dbReference type="SAM" id="MobiDB-lite"/>
    </source>
</evidence>
<dbReference type="GO" id="GO:0009295">
    <property type="term" value="C:nucleoid"/>
    <property type="evidence" value="ECO:0007669"/>
    <property type="project" value="TreeGrafter"/>
</dbReference>
<comment type="caution">
    <text evidence="2">Lacks conserved residue(s) required for the propagation of feature annotation.</text>
</comment>
<accession>A0A235BPE1</accession>
<reference evidence="5 6" key="1">
    <citation type="submission" date="2017-07" db="EMBL/GenBank/DDBJ databases">
        <title>Recovery of genomes from metagenomes via a dereplication, aggregation, and scoring strategy.</title>
        <authorList>
            <person name="Sieber C.M."/>
            <person name="Probst A.J."/>
            <person name="Sharrar A."/>
            <person name="Thomas B.C."/>
            <person name="Hess M."/>
            <person name="Tringe S.G."/>
            <person name="Banfield J.F."/>
        </authorList>
    </citation>
    <scope>NUCLEOTIDE SEQUENCE [LARGE SCALE GENOMIC DNA]</scope>
    <source>
        <strain evidence="5">JGI_Cruoil_03_51_56</strain>
    </source>
</reference>
<feature type="region of interest" description="Disordered" evidence="4">
    <location>
        <begin position="116"/>
        <end position="143"/>
    </location>
</feature>
<proteinExistence type="inferred from homology"/>
<dbReference type="Proteomes" id="UP000215559">
    <property type="component" value="Unassembled WGS sequence"/>
</dbReference>
<evidence type="ECO:0000256" key="2">
    <source>
        <dbReference type="HAMAP-Rule" id="MF_00984"/>
    </source>
</evidence>
<dbReference type="NCBIfam" id="TIGR00621">
    <property type="entry name" value="ssb"/>
    <property type="match status" value="1"/>
</dbReference>
<name>A0A235BPE1_UNCW3</name>
<sequence length="143" mass="16501">MAEIRLGYLNQVTLLGRVTMDPDLRYTPKGTAVLGFRIAVNQRYRDRATDEWKENTYFFNVNVWAQQAERLGEIMKKGSAVLVEGELRSRSWETPTREKRYVVEIHARRVQVLDKLYTGPAPDKPAEQKPDSTASDQLDDIPF</sequence>
<dbReference type="InterPro" id="IPR000424">
    <property type="entry name" value="Primosome_PriB/ssb"/>
</dbReference>
<dbReference type="Pfam" id="PF00436">
    <property type="entry name" value="SSB"/>
    <property type="match status" value="1"/>
</dbReference>
<dbReference type="PANTHER" id="PTHR10302">
    <property type="entry name" value="SINGLE-STRANDED DNA-BINDING PROTEIN"/>
    <property type="match status" value="1"/>
</dbReference>
<dbReference type="GO" id="GO:0003697">
    <property type="term" value="F:single-stranded DNA binding"/>
    <property type="evidence" value="ECO:0007669"/>
    <property type="project" value="UniProtKB-UniRule"/>
</dbReference>
<protein>
    <recommendedName>
        <fullName evidence="2 3">Single-stranded DNA-binding protein</fullName>
        <shortName evidence="2">SSB</shortName>
    </recommendedName>
</protein>
<dbReference type="EMBL" id="NOZP01000186">
    <property type="protein sequence ID" value="OYD13879.1"/>
    <property type="molecule type" value="Genomic_DNA"/>
</dbReference>
<gene>
    <name evidence="5" type="ORF">CH330_09885</name>
</gene>
<dbReference type="Gene3D" id="2.40.50.140">
    <property type="entry name" value="Nucleic acid-binding proteins"/>
    <property type="match status" value="1"/>
</dbReference>
<dbReference type="AlphaFoldDB" id="A0A235BPE1"/>
<dbReference type="HAMAP" id="MF_00984">
    <property type="entry name" value="SSB"/>
    <property type="match status" value="1"/>
</dbReference>
<dbReference type="CDD" id="cd04496">
    <property type="entry name" value="SSB_OBF"/>
    <property type="match status" value="1"/>
</dbReference>
<dbReference type="PANTHER" id="PTHR10302:SF27">
    <property type="entry name" value="SINGLE-STRANDED DNA-BINDING PROTEIN"/>
    <property type="match status" value="1"/>
</dbReference>
<dbReference type="GO" id="GO:0006260">
    <property type="term" value="P:DNA replication"/>
    <property type="evidence" value="ECO:0007669"/>
    <property type="project" value="InterPro"/>
</dbReference>
<organism evidence="5 6">
    <name type="scientific">candidate division WOR-3 bacterium JGI_Cruoil_03_51_56</name>
    <dbReference type="NCBI Taxonomy" id="1973747"/>
    <lineage>
        <taxon>Bacteria</taxon>
        <taxon>Bacteria division WOR-3</taxon>
    </lineage>
</organism>
<dbReference type="InterPro" id="IPR012340">
    <property type="entry name" value="NA-bd_OB-fold"/>
</dbReference>
<dbReference type="PROSITE" id="PS50935">
    <property type="entry name" value="SSB"/>
    <property type="match status" value="1"/>
</dbReference>
<evidence type="ECO:0000313" key="5">
    <source>
        <dbReference type="EMBL" id="OYD13879.1"/>
    </source>
</evidence>
<dbReference type="SUPFAM" id="SSF50249">
    <property type="entry name" value="Nucleic acid-binding proteins"/>
    <property type="match status" value="1"/>
</dbReference>
<comment type="caution">
    <text evidence="5">The sequence shown here is derived from an EMBL/GenBank/DDBJ whole genome shotgun (WGS) entry which is preliminary data.</text>
</comment>
<evidence type="ECO:0000256" key="1">
    <source>
        <dbReference type="ARBA" id="ARBA00023125"/>
    </source>
</evidence>
<keyword evidence="1 2" id="KW-0238">DNA-binding</keyword>